<comment type="caution">
    <text evidence="14">The sequence shown here is derived from an EMBL/GenBank/DDBJ whole genome shotgun (WGS) entry which is preliminary data.</text>
</comment>
<evidence type="ECO:0000313" key="15">
    <source>
        <dbReference type="Proteomes" id="UP001163046"/>
    </source>
</evidence>
<feature type="transmembrane region" description="Helical" evidence="11">
    <location>
        <begin position="258"/>
        <end position="284"/>
    </location>
</feature>
<keyword evidence="15" id="KW-1185">Reference proteome</keyword>
<dbReference type="Gene3D" id="2.70.170.10">
    <property type="entry name" value="Neurotransmitter-gated ion-channel ligand-binding domain"/>
    <property type="match status" value="1"/>
</dbReference>
<evidence type="ECO:0000256" key="2">
    <source>
        <dbReference type="ARBA" id="ARBA00004236"/>
    </source>
</evidence>
<keyword evidence="6" id="KW-0732">Signal</keyword>
<dbReference type="InterPro" id="IPR006202">
    <property type="entry name" value="Neur_chan_lig-bd"/>
</dbReference>
<dbReference type="InterPro" id="IPR036734">
    <property type="entry name" value="Neur_chan_lig-bd_sf"/>
</dbReference>
<feature type="domain" description="Neurotransmitter-gated ion-channel ligand-binding" evidence="12">
    <location>
        <begin position="44"/>
        <end position="190"/>
    </location>
</feature>
<dbReference type="Proteomes" id="UP001163046">
    <property type="component" value="Unassembled WGS sequence"/>
</dbReference>
<name>A0A9W9ZAC3_9CNID</name>
<feature type="transmembrane region" description="Helical" evidence="11">
    <location>
        <begin position="400"/>
        <end position="419"/>
    </location>
</feature>
<dbReference type="AlphaFoldDB" id="A0A9W9ZAC3"/>
<keyword evidence="10 11" id="KW-0407">Ion channel</keyword>
<evidence type="ECO:0000256" key="10">
    <source>
        <dbReference type="ARBA" id="ARBA00023303"/>
    </source>
</evidence>
<organism evidence="14 15">
    <name type="scientific">Desmophyllum pertusum</name>
    <dbReference type="NCBI Taxonomy" id="174260"/>
    <lineage>
        <taxon>Eukaryota</taxon>
        <taxon>Metazoa</taxon>
        <taxon>Cnidaria</taxon>
        <taxon>Anthozoa</taxon>
        <taxon>Hexacorallia</taxon>
        <taxon>Scleractinia</taxon>
        <taxon>Caryophylliina</taxon>
        <taxon>Caryophylliidae</taxon>
        <taxon>Desmophyllum</taxon>
    </lineage>
</organism>
<dbReference type="EMBL" id="MU826385">
    <property type="protein sequence ID" value="KAJ7377018.1"/>
    <property type="molecule type" value="Genomic_DNA"/>
</dbReference>
<dbReference type="SUPFAM" id="SSF90112">
    <property type="entry name" value="Neurotransmitter-gated ion-channel transmembrane pore"/>
    <property type="match status" value="1"/>
</dbReference>
<evidence type="ECO:0000256" key="5">
    <source>
        <dbReference type="ARBA" id="ARBA00022692"/>
    </source>
</evidence>
<feature type="transmembrane region" description="Helical" evidence="11">
    <location>
        <begin position="227"/>
        <end position="246"/>
    </location>
</feature>
<dbReference type="InterPro" id="IPR006028">
    <property type="entry name" value="GABAA/Glycine_rcpt"/>
</dbReference>
<keyword evidence="8 11" id="KW-0406">Ion transport</keyword>
<gene>
    <name evidence="14" type="ORF">OS493_031291</name>
</gene>
<evidence type="ECO:0000256" key="4">
    <source>
        <dbReference type="ARBA" id="ARBA00022475"/>
    </source>
</evidence>
<dbReference type="GO" id="GO:0005886">
    <property type="term" value="C:plasma membrane"/>
    <property type="evidence" value="ECO:0007669"/>
    <property type="project" value="UniProtKB-SubCell"/>
</dbReference>
<evidence type="ECO:0000256" key="6">
    <source>
        <dbReference type="ARBA" id="ARBA00022729"/>
    </source>
</evidence>
<comment type="subcellular location">
    <subcellularLocation>
        <location evidence="2">Cell membrane</location>
    </subcellularLocation>
    <subcellularLocation>
        <location evidence="1">Membrane</location>
        <topology evidence="1">Multi-pass membrane protein</topology>
    </subcellularLocation>
</comment>
<evidence type="ECO:0000259" key="12">
    <source>
        <dbReference type="Pfam" id="PF02931"/>
    </source>
</evidence>
<dbReference type="PRINTS" id="PR00252">
    <property type="entry name" value="NRIONCHANNEL"/>
</dbReference>
<proteinExistence type="inferred from homology"/>
<keyword evidence="9 11" id="KW-0472">Membrane</keyword>
<keyword evidence="5 11" id="KW-0812">Transmembrane</keyword>
<dbReference type="InterPro" id="IPR006201">
    <property type="entry name" value="Neur_channel"/>
</dbReference>
<evidence type="ECO:0000313" key="14">
    <source>
        <dbReference type="EMBL" id="KAJ7377018.1"/>
    </source>
</evidence>
<dbReference type="OrthoDB" id="8890589at2759"/>
<feature type="domain" description="Neurotransmitter-gated ion-channel transmembrane" evidence="13">
    <location>
        <begin position="201"/>
        <end position="406"/>
    </location>
</feature>
<protein>
    <submittedName>
        <fullName evidence="14">Uncharacterized protein</fullName>
    </submittedName>
</protein>
<reference evidence="14" key="1">
    <citation type="submission" date="2023-01" db="EMBL/GenBank/DDBJ databases">
        <title>Genome assembly of the deep-sea coral Lophelia pertusa.</title>
        <authorList>
            <person name="Herrera S."/>
            <person name="Cordes E."/>
        </authorList>
    </citation>
    <scope>NUCLEOTIDE SEQUENCE</scope>
    <source>
        <strain evidence="14">USNM1676648</strain>
        <tissue evidence="14">Polyp</tissue>
    </source>
</reference>
<dbReference type="InterPro" id="IPR038050">
    <property type="entry name" value="Neuro_actylchol_rec"/>
</dbReference>
<feature type="transmembrane region" description="Helical" evidence="11">
    <location>
        <begin position="192"/>
        <end position="215"/>
    </location>
</feature>
<comment type="similarity">
    <text evidence="11">Belongs to the ligand-gated ion channel (TC 1.A.9) family.</text>
</comment>
<evidence type="ECO:0000256" key="3">
    <source>
        <dbReference type="ARBA" id="ARBA00022448"/>
    </source>
</evidence>
<dbReference type="InterPro" id="IPR036719">
    <property type="entry name" value="Neuro-gated_channel_TM_sf"/>
</dbReference>
<keyword evidence="3 11" id="KW-0813">Transport</keyword>
<dbReference type="PROSITE" id="PS00236">
    <property type="entry name" value="NEUROTR_ION_CHANNEL"/>
    <property type="match status" value="1"/>
</dbReference>
<evidence type="ECO:0000256" key="7">
    <source>
        <dbReference type="ARBA" id="ARBA00022989"/>
    </source>
</evidence>
<keyword evidence="7 11" id="KW-1133">Transmembrane helix</keyword>
<dbReference type="Pfam" id="PF02932">
    <property type="entry name" value="Neur_chan_memb"/>
    <property type="match status" value="1"/>
</dbReference>
<dbReference type="PRINTS" id="PR00253">
    <property type="entry name" value="GABAARECEPTR"/>
</dbReference>
<dbReference type="PANTHER" id="PTHR18945">
    <property type="entry name" value="NEUROTRANSMITTER GATED ION CHANNEL"/>
    <property type="match status" value="1"/>
</dbReference>
<keyword evidence="4" id="KW-1003">Cell membrane</keyword>
<sequence>MALTKATRTTQMLEKLLDGYDKRLRPNFGGSDCCYIFPSTLDRPRLAYGPSLGIHSMKLLGHIAQQVWLPDTYFLNDLSDKSTCGDFLFDLSHNGHITFSCRKKLRLYCPMNLRKFPMDEQVCEMAMESYSYTMEDLILSWLLDNKGSVRVSHDLQIPQYTLVDWEQTLRVEAYSTGNFSVLSAKFHLYRQLGYYILQEFVPTILIVAVSWVGFWIDERSVPARVSLGITTVLAITTLMFGVQSSLPRVGHVKAIDVFLLGSFLFVFAALVEFAVICSFSLYRINRIVAPKDKRFNSTVKSTFQELNDVETGCKENGVLQRAFETKQETIQVKDHHDENYNPSPGFTTAFPKSSSPSWFSETPRSWLANTVKLPKQVSRASTVQREPCAIDKHCRKLFPLAYVLFHFNLLCSLLPGRYLRYIVF</sequence>
<dbReference type="InterPro" id="IPR018000">
    <property type="entry name" value="Neurotransmitter_ion_chnl_CS"/>
</dbReference>
<evidence type="ECO:0000259" key="13">
    <source>
        <dbReference type="Pfam" id="PF02932"/>
    </source>
</evidence>
<accession>A0A9W9ZAC3</accession>
<dbReference type="InterPro" id="IPR006029">
    <property type="entry name" value="Neurotrans-gated_channel_TM"/>
</dbReference>
<dbReference type="SUPFAM" id="SSF63712">
    <property type="entry name" value="Nicotinic receptor ligand binding domain-like"/>
    <property type="match status" value="1"/>
</dbReference>
<dbReference type="Gene3D" id="1.20.58.390">
    <property type="entry name" value="Neurotransmitter-gated ion-channel transmembrane domain"/>
    <property type="match status" value="1"/>
</dbReference>
<evidence type="ECO:0000256" key="9">
    <source>
        <dbReference type="ARBA" id="ARBA00023136"/>
    </source>
</evidence>
<evidence type="ECO:0000256" key="11">
    <source>
        <dbReference type="RuleBase" id="RU000687"/>
    </source>
</evidence>
<dbReference type="GO" id="GO:0004888">
    <property type="term" value="F:transmembrane signaling receptor activity"/>
    <property type="evidence" value="ECO:0007669"/>
    <property type="project" value="InterPro"/>
</dbReference>
<dbReference type="Pfam" id="PF02931">
    <property type="entry name" value="Neur_chan_LBD"/>
    <property type="match status" value="1"/>
</dbReference>
<dbReference type="CDD" id="cd19049">
    <property type="entry name" value="LGIC_TM_anion"/>
    <property type="match status" value="1"/>
</dbReference>
<dbReference type="GO" id="GO:0005230">
    <property type="term" value="F:extracellular ligand-gated monoatomic ion channel activity"/>
    <property type="evidence" value="ECO:0007669"/>
    <property type="project" value="InterPro"/>
</dbReference>
<evidence type="ECO:0000256" key="1">
    <source>
        <dbReference type="ARBA" id="ARBA00004141"/>
    </source>
</evidence>
<evidence type="ECO:0000256" key="8">
    <source>
        <dbReference type="ARBA" id="ARBA00023065"/>
    </source>
</evidence>